<feature type="region of interest" description="Disordered" evidence="1">
    <location>
        <begin position="1"/>
        <end position="120"/>
    </location>
</feature>
<dbReference type="PANTHER" id="PTHR34660:SF3">
    <property type="entry name" value="RRM DOMAIN-CONTAINING PROTEIN"/>
    <property type="match status" value="1"/>
</dbReference>
<feature type="region of interest" description="Disordered" evidence="1">
    <location>
        <begin position="396"/>
        <end position="426"/>
    </location>
</feature>
<feature type="compositionally biased region" description="Polar residues" evidence="1">
    <location>
        <begin position="401"/>
        <end position="425"/>
    </location>
</feature>
<proteinExistence type="predicted"/>
<feature type="compositionally biased region" description="Basic and acidic residues" evidence="1">
    <location>
        <begin position="12"/>
        <end position="59"/>
    </location>
</feature>
<gene>
    <name evidence="2" type="ORF">RND81_14G050000</name>
</gene>
<feature type="compositionally biased region" description="Basic and acidic residues" evidence="1">
    <location>
        <begin position="69"/>
        <end position="96"/>
    </location>
</feature>
<comment type="caution">
    <text evidence="2">The sequence shown here is derived from an EMBL/GenBank/DDBJ whole genome shotgun (WGS) entry which is preliminary data.</text>
</comment>
<keyword evidence="3" id="KW-1185">Reference proteome</keyword>
<dbReference type="PANTHER" id="PTHR34660">
    <property type="entry name" value="MYB-LIKE PROTEIN X"/>
    <property type="match status" value="1"/>
</dbReference>
<name>A0AAW1GLI2_SAPOF</name>
<accession>A0AAW1GLI2</accession>
<dbReference type="EMBL" id="JBDFQZ010000014">
    <property type="protein sequence ID" value="KAK9664541.1"/>
    <property type="molecule type" value="Genomic_DNA"/>
</dbReference>
<dbReference type="AlphaFoldDB" id="A0AAW1GLI2"/>
<evidence type="ECO:0000313" key="3">
    <source>
        <dbReference type="Proteomes" id="UP001443914"/>
    </source>
</evidence>
<feature type="compositionally biased region" description="Pro residues" evidence="1">
    <location>
        <begin position="1"/>
        <end position="11"/>
    </location>
</feature>
<sequence>MSRCFPFPPPGYERKTKADDPCLLKKDKHSEKNQKKEKKDKEKKGSKEKLGKEKTDEKRREKKDKKEKHRDNKEKESYLYKDKHKSDGSCPDEKRTAVPPDVHINKYREKSNDKGNGGSVTLGEKKVAGPSVFNNGVPISKINHLTSQTNIFSNGVGSVTRNSIEERRINNQLPDKNVSAERQKDGVVKFTGTGAIPVVDGKVKTNEKPSVVEKMDRLGVVGEVKISGNGFGQHAAPVNLPGKSRGPVVNGRMDRRTVVTEVRSCGSALPPNIVGMAQNKFGVTVRKTEGDSKKEEMRKEEVREKTIHREKNEEKEVKVKATGELNKHVHMPIKRVSNGNHLLIPSATYENKKDLSATVSAGLQRIPKASSQGGTTLLGKRKDIGLNGIYDEQMTGPNKLARTTTPTHPFTENGRSLEPCQNSAASARPPLNIKVERTFAPDETQRPPLNIEVDGKDCKINDIKTVPITQSSRTISRAERKSQVSAKPPHPDTKYLSQVLTLPKLDEWPESDDQEWLFSSNSSKTRKPEVEMSRVEEVPTVWANALWLEPVDVFALPYVILH</sequence>
<evidence type="ECO:0000313" key="2">
    <source>
        <dbReference type="EMBL" id="KAK9664541.1"/>
    </source>
</evidence>
<feature type="compositionally biased region" description="Basic and acidic residues" evidence="1">
    <location>
        <begin position="103"/>
        <end position="113"/>
    </location>
</feature>
<dbReference type="Proteomes" id="UP001443914">
    <property type="component" value="Unassembled WGS sequence"/>
</dbReference>
<protein>
    <submittedName>
        <fullName evidence="2">Uncharacterized protein</fullName>
    </submittedName>
</protein>
<organism evidence="2 3">
    <name type="scientific">Saponaria officinalis</name>
    <name type="common">Common soapwort</name>
    <name type="synonym">Lychnis saponaria</name>
    <dbReference type="NCBI Taxonomy" id="3572"/>
    <lineage>
        <taxon>Eukaryota</taxon>
        <taxon>Viridiplantae</taxon>
        <taxon>Streptophyta</taxon>
        <taxon>Embryophyta</taxon>
        <taxon>Tracheophyta</taxon>
        <taxon>Spermatophyta</taxon>
        <taxon>Magnoliopsida</taxon>
        <taxon>eudicotyledons</taxon>
        <taxon>Gunneridae</taxon>
        <taxon>Pentapetalae</taxon>
        <taxon>Caryophyllales</taxon>
        <taxon>Caryophyllaceae</taxon>
        <taxon>Caryophylleae</taxon>
        <taxon>Saponaria</taxon>
    </lineage>
</organism>
<feature type="region of interest" description="Disordered" evidence="1">
    <location>
        <begin position="471"/>
        <end position="493"/>
    </location>
</feature>
<evidence type="ECO:0000256" key="1">
    <source>
        <dbReference type="SAM" id="MobiDB-lite"/>
    </source>
</evidence>
<reference evidence="2" key="1">
    <citation type="submission" date="2024-03" db="EMBL/GenBank/DDBJ databases">
        <title>WGS assembly of Saponaria officinalis var. Norfolk2.</title>
        <authorList>
            <person name="Jenkins J."/>
            <person name="Shu S."/>
            <person name="Grimwood J."/>
            <person name="Barry K."/>
            <person name="Goodstein D."/>
            <person name="Schmutz J."/>
            <person name="Leebens-Mack J."/>
            <person name="Osbourn A."/>
        </authorList>
    </citation>
    <scope>NUCLEOTIDE SEQUENCE [LARGE SCALE GENOMIC DNA]</scope>
    <source>
        <strain evidence="2">JIC</strain>
    </source>
</reference>